<dbReference type="InterPro" id="IPR025672">
    <property type="entry name" value="Sigma_reg_C_dom"/>
</dbReference>
<keyword evidence="1" id="KW-0812">Transmembrane</keyword>
<feature type="domain" description="Sigma factor regulator N-terminal" evidence="3">
    <location>
        <begin position="9"/>
        <end position="101"/>
    </location>
</feature>
<evidence type="ECO:0000256" key="1">
    <source>
        <dbReference type="SAM" id="Phobius"/>
    </source>
</evidence>
<feature type="transmembrane region" description="Helical" evidence="1">
    <location>
        <begin position="20"/>
        <end position="45"/>
    </location>
</feature>
<dbReference type="EMBL" id="OKQU01000002">
    <property type="protein sequence ID" value="SPE09434.1"/>
    <property type="molecule type" value="Genomic_DNA"/>
</dbReference>
<proteinExistence type="predicted"/>
<evidence type="ECO:0000313" key="7">
    <source>
        <dbReference type="Proteomes" id="UP000239237"/>
    </source>
</evidence>
<reference evidence="5 6" key="1">
    <citation type="submission" date="2018-02" db="EMBL/GenBank/DDBJ databases">
        <authorList>
            <person name="Cohen D.B."/>
            <person name="Kent A.D."/>
        </authorList>
    </citation>
    <scope>NUCLEOTIDE SEQUENCE [LARGE SCALE GENOMIC DNA]</scope>
    <source>
        <strain evidence="5 6">CECT 9216</strain>
    </source>
</reference>
<dbReference type="Pfam" id="PF13791">
    <property type="entry name" value="Sigma_reg_C"/>
    <property type="match status" value="1"/>
</dbReference>
<evidence type="ECO:0000313" key="6">
    <source>
        <dbReference type="Proteomes" id="UP000237923"/>
    </source>
</evidence>
<dbReference type="Proteomes" id="UP000239237">
    <property type="component" value="Unassembled WGS sequence"/>
</dbReference>
<evidence type="ECO:0008006" key="8">
    <source>
        <dbReference type="Google" id="ProtNLM"/>
    </source>
</evidence>
<dbReference type="Proteomes" id="UP000237923">
    <property type="component" value="Unassembled WGS sequence"/>
</dbReference>
<dbReference type="RefSeq" id="WP_105299771.1">
    <property type="nucleotide sequence ID" value="NZ_CAURUR010000004.1"/>
</dbReference>
<keyword evidence="1" id="KW-1133">Transmembrane helix</keyword>
<dbReference type="Pfam" id="PF13800">
    <property type="entry name" value="Sigma_reg_N"/>
    <property type="match status" value="1"/>
</dbReference>
<evidence type="ECO:0000313" key="5">
    <source>
        <dbReference type="EMBL" id="SPE09434.1"/>
    </source>
</evidence>
<evidence type="ECO:0000313" key="4">
    <source>
        <dbReference type="EMBL" id="SPD93778.1"/>
    </source>
</evidence>
<evidence type="ECO:0000259" key="3">
    <source>
        <dbReference type="Pfam" id="PF13800"/>
    </source>
</evidence>
<dbReference type="EMBL" id="OKQR01000002">
    <property type="protein sequence ID" value="SPD93778.1"/>
    <property type="molecule type" value="Genomic_DNA"/>
</dbReference>
<reference evidence="4 7" key="2">
    <citation type="submission" date="2018-02" db="EMBL/GenBank/DDBJ databases">
        <authorList>
            <person name="Rodrigo-Torres L."/>
            <person name="Arahal R. D."/>
            <person name="Lucena T."/>
        </authorList>
    </citation>
    <scope>NUCLEOTIDE SEQUENCE [LARGE SCALE GENOMIC DNA]</scope>
    <source>
        <strain evidence="4 7">CECT 8486</strain>
    </source>
</reference>
<feature type="domain" description="Sigma factor regulator C-terminal" evidence="2">
    <location>
        <begin position="175"/>
        <end position="322"/>
    </location>
</feature>
<organism evidence="5 6">
    <name type="scientific">Leuconostoc suionicum</name>
    <dbReference type="NCBI Taxonomy" id="1511761"/>
    <lineage>
        <taxon>Bacteria</taxon>
        <taxon>Bacillati</taxon>
        <taxon>Bacillota</taxon>
        <taxon>Bacilli</taxon>
        <taxon>Lactobacillales</taxon>
        <taxon>Lactobacillaceae</taxon>
        <taxon>Leuconostoc</taxon>
    </lineage>
</organism>
<dbReference type="InterPro" id="IPR029101">
    <property type="entry name" value="Sigma_reg_N"/>
</dbReference>
<sequence length="335" mass="37127">MNDNQAFEKLIKKTKKRNTLKGILTSALSTIIVLLIILVGANLFVANTMNKQLELQDQKLNIENIAFSPNIFTTGQHTTSTAWAKSTTTETRIKNIDGYHIYYPEKTVQIGLSGTRNFSHDSIAVYNAKPSIIAKNTKTQEKEPIFFNRSATSIYKNSKKITLYTPPTHEAKTLSTMKNTLAEVALTFDKPYSYSEIKKMIPDNVMINYYWLGFGNNNTSTIERVGNYIGLNASDDGQGSLQEGNTKNNTYTGYKGLKQALTDAISLPLESHISDKSYISSIKSQLSSNLSTAKFSGVIVTGKTDNLQSLDDLNFVFASNVGLTTPIVPYETPLK</sequence>
<gene>
    <name evidence="4" type="ORF">LES8486_01442</name>
    <name evidence="5" type="ORF">LES9216_01589</name>
</gene>
<protein>
    <recommendedName>
        <fullName evidence="8">Anti-sigma-M factor YhdL</fullName>
    </recommendedName>
</protein>
<dbReference type="AlphaFoldDB" id="A0A2N9KFF1"/>
<keyword evidence="1" id="KW-0472">Membrane</keyword>
<accession>A0A2N9KFF1</accession>
<name>A0A2N9KFF1_9LACO</name>
<evidence type="ECO:0000259" key="2">
    <source>
        <dbReference type="Pfam" id="PF13791"/>
    </source>
</evidence>
<keyword evidence="7" id="KW-1185">Reference proteome</keyword>